<keyword evidence="4" id="KW-1185">Reference proteome</keyword>
<proteinExistence type="predicted"/>
<feature type="compositionally biased region" description="Polar residues" evidence="1">
    <location>
        <begin position="1"/>
        <end position="27"/>
    </location>
</feature>
<evidence type="ECO:0000256" key="1">
    <source>
        <dbReference type="SAM" id="MobiDB-lite"/>
    </source>
</evidence>
<dbReference type="InterPro" id="IPR048365">
    <property type="entry name" value="TNP-like_RNaseH_N"/>
</dbReference>
<dbReference type="EMBL" id="KZ308177">
    <property type="protein sequence ID" value="KAG8223865.1"/>
    <property type="molecule type" value="Genomic_DNA"/>
</dbReference>
<protein>
    <recommendedName>
        <fullName evidence="2">Transposable element P transposase-like RNase H domain-containing protein</fullName>
    </recommendedName>
</protein>
<gene>
    <name evidence="3" type="ORF">J437_LFUL005429</name>
</gene>
<name>A0A8K0NTA2_LADFU</name>
<dbReference type="OrthoDB" id="8192384at2759"/>
<feature type="domain" description="Transposable element P transposase-like RNase H" evidence="2">
    <location>
        <begin position="44"/>
        <end position="178"/>
    </location>
</feature>
<dbReference type="Pfam" id="PF21787">
    <property type="entry name" value="TNP-like_RNaseH_N"/>
    <property type="match status" value="1"/>
</dbReference>
<organism evidence="3 4">
    <name type="scientific">Ladona fulva</name>
    <name type="common">Scarce chaser dragonfly</name>
    <name type="synonym">Libellula fulva</name>
    <dbReference type="NCBI Taxonomy" id="123851"/>
    <lineage>
        <taxon>Eukaryota</taxon>
        <taxon>Metazoa</taxon>
        <taxon>Ecdysozoa</taxon>
        <taxon>Arthropoda</taxon>
        <taxon>Hexapoda</taxon>
        <taxon>Insecta</taxon>
        <taxon>Pterygota</taxon>
        <taxon>Palaeoptera</taxon>
        <taxon>Odonata</taxon>
        <taxon>Epiprocta</taxon>
        <taxon>Anisoptera</taxon>
        <taxon>Libelluloidea</taxon>
        <taxon>Libellulidae</taxon>
        <taxon>Ladona</taxon>
    </lineage>
</organism>
<reference evidence="3" key="1">
    <citation type="submission" date="2013-04" db="EMBL/GenBank/DDBJ databases">
        <authorList>
            <person name="Qu J."/>
            <person name="Murali S.C."/>
            <person name="Bandaranaike D."/>
            <person name="Bellair M."/>
            <person name="Blankenburg K."/>
            <person name="Chao H."/>
            <person name="Dinh H."/>
            <person name="Doddapaneni H."/>
            <person name="Downs B."/>
            <person name="Dugan-Rocha S."/>
            <person name="Elkadiri S."/>
            <person name="Gnanaolivu R.D."/>
            <person name="Hernandez B."/>
            <person name="Javaid M."/>
            <person name="Jayaseelan J.C."/>
            <person name="Lee S."/>
            <person name="Li M."/>
            <person name="Ming W."/>
            <person name="Munidasa M."/>
            <person name="Muniz J."/>
            <person name="Nguyen L."/>
            <person name="Ongeri F."/>
            <person name="Osuji N."/>
            <person name="Pu L.-L."/>
            <person name="Puazo M."/>
            <person name="Qu C."/>
            <person name="Quiroz J."/>
            <person name="Raj R."/>
            <person name="Weissenberger G."/>
            <person name="Xin Y."/>
            <person name="Zou X."/>
            <person name="Han Y."/>
            <person name="Richards S."/>
            <person name="Worley K."/>
            <person name="Muzny D."/>
            <person name="Gibbs R."/>
        </authorList>
    </citation>
    <scope>NUCLEOTIDE SEQUENCE</scope>
    <source>
        <strain evidence="3">Sampled in the wild</strain>
    </source>
</reference>
<comment type="caution">
    <text evidence="3">The sequence shown here is derived from an EMBL/GenBank/DDBJ whole genome shotgun (WGS) entry which is preliminary data.</text>
</comment>
<sequence length="540" mass="60427">MDTPASTICTASSGSSPTGNSEHNSSAPGGIQDFASSLEPFMVDPGINRNVFKSLAASLKSLDKDYRICSLMFDEMSIREHVDYDPVRDLIIGFEDLGSPRDRKNAIARQALVFMARGLLRDWKQPLSFYFTRDGVSADMLAVLLREVLEECESAGLSVVSAVCDTAASNLEALKIMGVTERRPYFLFKEKKVVALFDVPHLLTCTRDHLYKDVVHVPMEIDGVKSLFPAEWQQIRETVKWDENLMHRFLDCVTERHLDPVGPDATKVSLASQVLSYKMASCVDTCVKLCKILPMSALGAAKVCAEMGKLFDSLSGVKSQPDGVDGIKRAISTCDEVSHLHFWSTAIYFLEEWKYSRRKVVGETVIFEQFVPASHIGWLQTLRGVILLWEILKISKVSLLRLGWLSLDSLENLFELFRHKCRLNRDPTAAKFISVLETSLLNGVVDCGAKHDGCKVNPVLSLSGKQCDSRLCMCMRQVMGGGKMCREIFLQRRVDKITQKKGNMGLKQSCLPCSLLTWSTKIPIIFGLVEYMMVHRLSET</sequence>
<reference evidence="3" key="2">
    <citation type="submission" date="2017-10" db="EMBL/GenBank/DDBJ databases">
        <title>Ladona fulva Genome sequencing and assembly.</title>
        <authorList>
            <person name="Murali S."/>
            <person name="Richards S."/>
            <person name="Bandaranaike D."/>
            <person name="Bellair M."/>
            <person name="Blankenburg K."/>
            <person name="Chao H."/>
            <person name="Dinh H."/>
            <person name="Doddapaneni H."/>
            <person name="Dugan-Rocha S."/>
            <person name="Elkadiri S."/>
            <person name="Gnanaolivu R."/>
            <person name="Hernandez B."/>
            <person name="Skinner E."/>
            <person name="Javaid M."/>
            <person name="Lee S."/>
            <person name="Li M."/>
            <person name="Ming W."/>
            <person name="Munidasa M."/>
            <person name="Muniz J."/>
            <person name="Nguyen L."/>
            <person name="Hughes D."/>
            <person name="Osuji N."/>
            <person name="Pu L.-L."/>
            <person name="Puazo M."/>
            <person name="Qu C."/>
            <person name="Quiroz J."/>
            <person name="Raj R."/>
            <person name="Weissenberger G."/>
            <person name="Xin Y."/>
            <person name="Zou X."/>
            <person name="Han Y."/>
            <person name="Worley K."/>
            <person name="Muzny D."/>
            <person name="Gibbs R."/>
        </authorList>
    </citation>
    <scope>NUCLEOTIDE SEQUENCE</scope>
    <source>
        <strain evidence="3">Sampled in the wild</strain>
    </source>
</reference>
<accession>A0A8K0NTA2</accession>
<dbReference type="Proteomes" id="UP000792457">
    <property type="component" value="Unassembled WGS sequence"/>
</dbReference>
<evidence type="ECO:0000313" key="3">
    <source>
        <dbReference type="EMBL" id="KAG8223865.1"/>
    </source>
</evidence>
<feature type="region of interest" description="Disordered" evidence="1">
    <location>
        <begin position="1"/>
        <end position="29"/>
    </location>
</feature>
<dbReference type="AlphaFoldDB" id="A0A8K0NTA2"/>
<evidence type="ECO:0000259" key="2">
    <source>
        <dbReference type="Pfam" id="PF21787"/>
    </source>
</evidence>
<evidence type="ECO:0000313" key="4">
    <source>
        <dbReference type="Proteomes" id="UP000792457"/>
    </source>
</evidence>